<keyword evidence="2" id="KW-1185">Reference proteome</keyword>
<dbReference type="AlphaFoldDB" id="A0A1C1A6X1"/>
<comment type="caution">
    <text evidence="1">The sequence shown here is derived from an EMBL/GenBank/DDBJ whole genome shotgun (WGS) entry which is preliminary data.</text>
</comment>
<dbReference type="RefSeq" id="WP_065851079.1">
    <property type="nucleotide sequence ID" value="NZ_LYPC01000011.1"/>
</dbReference>
<dbReference type="STRING" id="512399.A8709_02420"/>
<dbReference type="Proteomes" id="UP000093309">
    <property type="component" value="Unassembled WGS sequence"/>
</dbReference>
<accession>A0A1C1A6X1</accession>
<reference evidence="2" key="1">
    <citation type="submission" date="2016-05" db="EMBL/GenBank/DDBJ databases">
        <title>Paenibacillus oryzae. sp. nov., isolated from the rice root.</title>
        <authorList>
            <person name="Zhang J."/>
            <person name="Zhang X."/>
        </authorList>
    </citation>
    <scope>NUCLEOTIDE SEQUENCE [LARGE SCALE GENOMIC DNA]</scope>
    <source>
        <strain evidence="2">KCTC13222</strain>
    </source>
</reference>
<name>A0A1C1A6X1_9BACL</name>
<sequence length="66" mass="7407">MQDDKERIRSRAKPCGLSVLGVRFLVWARMVYIGGLAASKRCTLVKRLCMQRVEADTAPANMHDSV</sequence>
<evidence type="ECO:0000313" key="1">
    <source>
        <dbReference type="EMBL" id="OCT16307.1"/>
    </source>
</evidence>
<organism evidence="1 2">
    <name type="scientific">Paenibacillus pectinilyticus</name>
    <dbReference type="NCBI Taxonomy" id="512399"/>
    <lineage>
        <taxon>Bacteria</taxon>
        <taxon>Bacillati</taxon>
        <taxon>Bacillota</taxon>
        <taxon>Bacilli</taxon>
        <taxon>Bacillales</taxon>
        <taxon>Paenibacillaceae</taxon>
        <taxon>Paenibacillus</taxon>
    </lineage>
</organism>
<gene>
    <name evidence="1" type="ORF">A8709_02420</name>
</gene>
<proteinExistence type="predicted"/>
<protein>
    <submittedName>
        <fullName evidence="1">Uncharacterized protein</fullName>
    </submittedName>
</protein>
<dbReference type="EMBL" id="LYPC01000011">
    <property type="protein sequence ID" value="OCT16307.1"/>
    <property type="molecule type" value="Genomic_DNA"/>
</dbReference>
<evidence type="ECO:0000313" key="2">
    <source>
        <dbReference type="Proteomes" id="UP000093309"/>
    </source>
</evidence>